<dbReference type="OrthoDB" id="8854424at2"/>
<reference evidence="2 3" key="1">
    <citation type="journal article" date="2015" name="Stand. Genomic Sci.">
        <title>Genomic Encyclopedia of Bacterial and Archaeal Type Strains, Phase III: the genomes of soil and plant-associated and newly described type strains.</title>
        <authorList>
            <person name="Whitman W.B."/>
            <person name="Woyke T."/>
            <person name="Klenk H.P."/>
            <person name="Zhou Y."/>
            <person name="Lilburn T.G."/>
            <person name="Beck B.J."/>
            <person name="De Vos P."/>
            <person name="Vandamme P."/>
            <person name="Eisen J.A."/>
            <person name="Garrity G."/>
            <person name="Hugenholtz P."/>
            <person name="Kyrpides N.C."/>
        </authorList>
    </citation>
    <scope>NUCLEOTIDE SEQUENCE [LARGE SCALE GENOMIC DNA]</scope>
    <source>
        <strain evidence="2 3">ASC-9842</strain>
    </source>
</reference>
<name>A0A4Q7RZ37_9BURK</name>
<dbReference type="Proteomes" id="UP000291078">
    <property type="component" value="Unassembled WGS sequence"/>
</dbReference>
<proteinExistence type="predicted"/>
<dbReference type="EMBL" id="SGXM01000002">
    <property type="protein sequence ID" value="RZT39156.1"/>
    <property type="molecule type" value="Genomic_DNA"/>
</dbReference>
<dbReference type="PROSITE" id="PS51257">
    <property type="entry name" value="PROKAR_LIPOPROTEIN"/>
    <property type="match status" value="1"/>
</dbReference>
<protein>
    <recommendedName>
        <fullName evidence="4">DUF4398 domain-containing protein</fullName>
    </recommendedName>
</protein>
<evidence type="ECO:0000313" key="2">
    <source>
        <dbReference type="EMBL" id="RZT39156.1"/>
    </source>
</evidence>
<dbReference type="AlphaFoldDB" id="A0A4Q7RZ37"/>
<feature type="signal peptide" evidence="1">
    <location>
        <begin position="1"/>
        <end position="24"/>
    </location>
</feature>
<keyword evidence="3" id="KW-1185">Reference proteome</keyword>
<feature type="chain" id="PRO_5020390426" description="DUF4398 domain-containing protein" evidence="1">
    <location>
        <begin position="25"/>
        <end position="91"/>
    </location>
</feature>
<evidence type="ECO:0000256" key="1">
    <source>
        <dbReference type="SAM" id="SignalP"/>
    </source>
</evidence>
<evidence type="ECO:0000313" key="3">
    <source>
        <dbReference type="Proteomes" id="UP000291078"/>
    </source>
</evidence>
<gene>
    <name evidence="2" type="ORF">EV147_2351</name>
</gene>
<sequence length="91" mass="9472">MKNRIGFIAASALALSLVSGCAVADVGYYAERHPNIEAASVHAEQAIERMQAAQRANHYALGGHAGRAIALLHQAQAEMEAAAATASSHAY</sequence>
<keyword evidence="1" id="KW-0732">Signal</keyword>
<dbReference type="RefSeq" id="WP_130391358.1">
    <property type="nucleotide sequence ID" value="NZ_SGXM01000002.1"/>
</dbReference>
<evidence type="ECO:0008006" key="4">
    <source>
        <dbReference type="Google" id="ProtNLM"/>
    </source>
</evidence>
<comment type="caution">
    <text evidence="2">The sequence shown here is derived from an EMBL/GenBank/DDBJ whole genome shotgun (WGS) entry which is preliminary data.</text>
</comment>
<organism evidence="2 3">
    <name type="scientific">Cupriavidus agavae</name>
    <dbReference type="NCBI Taxonomy" id="1001822"/>
    <lineage>
        <taxon>Bacteria</taxon>
        <taxon>Pseudomonadati</taxon>
        <taxon>Pseudomonadota</taxon>
        <taxon>Betaproteobacteria</taxon>
        <taxon>Burkholderiales</taxon>
        <taxon>Burkholderiaceae</taxon>
        <taxon>Cupriavidus</taxon>
    </lineage>
</organism>
<accession>A0A4Q7RZ37</accession>